<keyword evidence="3" id="KW-1185">Reference proteome</keyword>
<dbReference type="InterPro" id="IPR011008">
    <property type="entry name" value="Dimeric_a/b-barrel"/>
</dbReference>
<dbReference type="AlphaFoldDB" id="A0A0P6X883"/>
<dbReference type="OrthoDB" id="165571at2"/>
<gene>
    <name evidence="2" type="ORF">ADN01_17515</name>
</gene>
<evidence type="ECO:0000313" key="3">
    <source>
        <dbReference type="Proteomes" id="UP000050501"/>
    </source>
</evidence>
<dbReference type="RefSeq" id="WP_062417071.1">
    <property type="nucleotide sequence ID" value="NZ_DF967974.1"/>
</dbReference>
<dbReference type="Pfam" id="PF02426">
    <property type="entry name" value="MIase"/>
    <property type="match status" value="1"/>
</dbReference>
<protein>
    <submittedName>
        <fullName evidence="2">Superoxide dismutase</fullName>
    </submittedName>
</protein>
<dbReference type="EMBL" id="LGCM01000065">
    <property type="protein sequence ID" value="KPL75637.1"/>
    <property type="molecule type" value="Genomic_DNA"/>
</dbReference>
<evidence type="ECO:0000259" key="1">
    <source>
        <dbReference type="Pfam" id="PF02426"/>
    </source>
</evidence>
<name>A0A0P6X883_9CHLR</name>
<sequence>MKILAIEKEAEGIPAERFQPHLKAEAARAWELYQAGTIRELYFRQDAHSAVLILECRDAEEAEAALATLPLVKEGLITFEIIPLAAYPGFSRLFAAA</sequence>
<evidence type="ECO:0000313" key="2">
    <source>
        <dbReference type="EMBL" id="KPL75637.1"/>
    </source>
</evidence>
<organism evidence="2 3">
    <name type="scientific">Levilinea saccharolytica</name>
    <dbReference type="NCBI Taxonomy" id="229921"/>
    <lineage>
        <taxon>Bacteria</taxon>
        <taxon>Bacillati</taxon>
        <taxon>Chloroflexota</taxon>
        <taxon>Anaerolineae</taxon>
        <taxon>Anaerolineales</taxon>
        <taxon>Anaerolineaceae</taxon>
        <taxon>Levilinea</taxon>
    </lineage>
</organism>
<reference evidence="2 3" key="1">
    <citation type="submission" date="2015-07" db="EMBL/GenBank/DDBJ databases">
        <title>Genome sequence of Levilinea saccharolytica DSM 16555.</title>
        <authorList>
            <person name="Hemp J."/>
            <person name="Ward L.M."/>
            <person name="Pace L.A."/>
            <person name="Fischer W.W."/>
        </authorList>
    </citation>
    <scope>NUCLEOTIDE SEQUENCE [LARGE SCALE GENOMIC DNA]</scope>
    <source>
        <strain evidence="2 3">KIBI-1</strain>
    </source>
</reference>
<comment type="caution">
    <text evidence="2">The sequence shown here is derived from an EMBL/GenBank/DDBJ whole genome shotgun (WGS) entry which is preliminary data.</text>
</comment>
<dbReference type="InterPro" id="IPR026029">
    <property type="entry name" value="MLI_dom"/>
</dbReference>
<accession>A0A0P6X883</accession>
<dbReference type="Gene3D" id="3.30.70.1060">
    <property type="entry name" value="Dimeric alpha+beta barrel"/>
    <property type="match status" value="1"/>
</dbReference>
<dbReference type="Proteomes" id="UP000050501">
    <property type="component" value="Unassembled WGS sequence"/>
</dbReference>
<dbReference type="SUPFAM" id="SSF54909">
    <property type="entry name" value="Dimeric alpha+beta barrel"/>
    <property type="match status" value="1"/>
</dbReference>
<feature type="domain" description="Muconolactone isomerase" evidence="1">
    <location>
        <begin position="11"/>
        <end position="88"/>
    </location>
</feature>
<proteinExistence type="predicted"/>
<dbReference type="STRING" id="229921.ADN01_17515"/>